<evidence type="ECO:0000313" key="1">
    <source>
        <dbReference type="EMBL" id="UUN96733.1"/>
    </source>
</evidence>
<evidence type="ECO:0000313" key="2">
    <source>
        <dbReference type="Proteomes" id="UP000644140"/>
    </source>
</evidence>
<dbReference type="AlphaFoldDB" id="A0A8I1AHD6"/>
<dbReference type="RefSeq" id="WP_198114767.1">
    <property type="nucleotide sequence ID" value="NZ_CP066121.1"/>
</dbReference>
<gene>
    <name evidence="1" type="ORF">I9054_015305</name>
</gene>
<protein>
    <submittedName>
        <fullName evidence="1">Uncharacterized protein</fullName>
    </submittedName>
</protein>
<sequence>MKYFLKLSVFFLFSIFSGLINAQNYKPIINVDDFQKKDEWFLGGEHIHTDVKKIKLRIIGKNFIDKEI</sequence>
<dbReference type="EMBL" id="CP092085">
    <property type="protein sequence ID" value="UUN96733.1"/>
    <property type="molecule type" value="Genomic_DNA"/>
</dbReference>
<organism evidence="1 2">
    <name type="scientific">Acinetobacter bereziniae</name>
    <name type="common">Acinetobacter genomosp. 10</name>
    <dbReference type="NCBI Taxonomy" id="106648"/>
    <lineage>
        <taxon>Bacteria</taxon>
        <taxon>Pseudomonadati</taxon>
        <taxon>Pseudomonadota</taxon>
        <taxon>Gammaproteobacteria</taxon>
        <taxon>Moraxellales</taxon>
        <taxon>Moraxellaceae</taxon>
        <taxon>Acinetobacter</taxon>
    </lineage>
</organism>
<name>A0A8I1AHD6_ACIBZ</name>
<reference evidence="1" key="1">
    <citation type="submission" date="2022-02" db="EMBL/GenBank/DDBJ databases">
        <title>Characterization of Tn125 harboring carbapenem-resistant Acinetobacter bereziniae clinical isolates.</title>
        <authorList>
            <person name="Wong N.-K."/>
            <person name="Pan Q."/>
        </authorList>
    </citation>
    <scope>NUCLEOTIDE SEQUENCE</scope>
    <source>
        <strain evidence="1">GD03393</strain>
    </source>
</reference>
<dbReference type="Proteomes" id="UP000644140">
    <property type="component" value="Chromosome"/>
</dbReference>
<proteinExistence type="predicted"/>
<accession>A0A8I1AHD6</accession>